<dbReference type="InterPro" id="IPR011604">
    <property type="entry name" value="PDDEXK-like_dom_sf"/>
</dbReference>
<dbReference type="Proteomes" id="UP001164746">
    <property type="component" value="Chromosome 6"/>
</dbReference>
<reference evidence="2" key="1">
    <citation type="submission" date="2022-11" db="EMBL/GenBank/DDBJ databases">
        <title>Centuries of genome instability and evolution in soft-shell clam transmissible cancer (bioRxiv).</title>
        <authorList>
            <person name="Hart S.F.M."/>
            <person name="Yonemitsu M.A."/>
            <person name="Giersch R.M."/>
            <person name="Beal B.F."/>
            <person name="Arriagada G."/>
            <person name="Davis B.W."/>
            <person name="Ostrander E.A."/>
            <person name="Goff S.P."/>
            <person name="Metzger M.J."/>
        </authorList>
    </citation>
    <scope>NUCLEOTIDE SEQUENCE</scope>
    <source>
        <strain evidence="2">MELC-2E11</strain>
        <tissue evidence="2">Siphon/mantle</tissue>
    </source>
</reference>
<accession>A0ABY7EDP6</accession>
<dbReference type="SUPFAM" id="SSF52980">
    <property type="entry name" value="Restriction endonuclease-like"/>
    <property type="match status" value="1"/>
</dbReference>
<sequence length="389" mass="45162">MYSKKVSEYFGWSVVKLKKGLITRGALTAGRKEDLILRILLPKLSRPQIDGYFKYREATDKNITSDIKALQNGQLLYNSKRIRACRIGVKGQDLFFTGIVSAAMRRNKPKKQYSGTPLKAEDLPGNKQTNKFQDPRPPAFRNCANYRDHVRNTVFNYCSNTSKDLAFRYIWGKADIQSAGRKNDYLRRPLLEQWVDNAQHISPEQIVAIDRRTRSQADNHTWREQCLWRVTASRFGEICKLTATKNMNKVCKSVMTSSNLHSKPIIHGKQCEETAPFTPDGVISDTTIREIKCPYSGRDMFIKPGKLFPFLEYDSQGNIVLRQTSNYYYQIQGQLYISKIKYCNFIVYTFKGIMFQKVELDNDYCEGSLIPKLTLFYEKYLRQYIAVHY</sequence>
<dbReference type="EMBL" id="CP111017">
    <property type="protein sequence ID" value="WAR07165.1"/>
    <property type="molecule type" value="Genomic_DNA"/>
</dbReference>
<keyword evidence="3" id="KW-1185">Reference proteome</keyword>
<evidence type="ECO:0000313" key="3">
    <source>
        <dbReference type="Proteomes" id="UP001164746"/>
    </source>
</evidence>
<evidence type="ECO:0008006" key="4">
    <source>
        <dbReference type="Google" id="ProtNLM"/>
    </source>
</evidence>
<organism evidence="2 3">
    <name type="scientific">Mya arenaria</name>
    <name type="common">Soft-shell clam</name>
    <dbReference type="NCBI Taxonomy" id="6604"/>
    <lineage>
        <taxon>Eukaryota</taxon>
        <taxon>Metazoa</taxon>
        <taxon>Spiralia</taxon>
        <taxon>Lophotrochozoa</taxon>
        <taxon>Mollusca</taxon>
        <taxon>Bivalvia</taxon>
        <taxon>Autobranchia</taxon>
        <taxon>Heteroconchia</taxon>
        <taxon>Euheterodonta</taxon>
        <taxon>Imparidentia</taxon>
        <taxon>Neoheterodontei</taxon>
        <taxon>Myida</taxon>
        <taxon>Myoidea</taxon>
        <taxon>Myidae</taxon>
        <taxon>Mya</taxon>
    </lineage>
</organism>
<dbReference type="InterPro" id="IPR051703">
    <property type="entry name" value="NF-kappa-B_Signaling_Reg"/>
</dbReference>
<name>A0ABY7EDP6_MYAAR</name>
<dbReference type="PANTHER" id="PTHR46609:SF8">
    <property type="entry name" value="YQAJ VIRAL RECOMBINASE DOMAIN-CONTAINING PROTEIN"/>
    <property type="match status" value="1"/>
</dbReference>
<evidence type="ECO:0000313" key="2">
    <source>
        <dbReference type="EMBL" id="WAR07165.1"/>
    </source>
</evidence>
<dbReference type="InterPro" id="IPR011335">
    <property type="entry name" value="Restrct_endonuc-II-like"/>
</dbReference>
<protein>
    <recommendedName>
        <fullName evidence="4">YqaJ viral recombinase domain-containing protein</fullName>
    </recommendedName>
</protein>
<evidence type="ECO:0000256" key="1">
    <source>
        <dbReference type="SAM" id="MobiDB-lite"/>
    </source>
</evidence>
<proteinExistence type="predicted"/>
<dbReference type="PANTHER" id="PTHR46609">
    <property type="entry name" value="EXONUCLEASE, PHAGE-TYPE/RECB, C-TERMINAL DOMAIN-CONTAINING PROTEIN"/>
    <property type="match status" value="1"/>
</dbReference>
<feature type="region of interest" description="Disordered" evidence="1">
    <location>
        <begin position="110"/>
        <end position="138"/>
    </location>
</feature>
<gene>
    <name evidence="2" type="ORF">MAR_017123</name>
</gene>
<dbReference type="CDD" id="cd22343">
    <property type="entry name" value="PDDEXK_lambda_exonuclease-like"/>
    <property type="match status" value="1"/>
</dbReference>
<dbReference type="Gene3D" id="3.90.320.10">
    <property type="match status" value="2"/>
</dbReference>